<proteinExistence type="predicted"/>
<name>A0A1V4K1K1_PATFA</name>
<dbReference type="Proteomes" id="UP000190648">
    <property type="component" value="Unassembled WGS sequence"/>
</dbReference>
<organism evidence="1 2">
    <name type="scientific">Patagioenas fasciata monilis</name>
    <dbReference type="NCBI Taxonomy" id="372326"/>
    <lineage>
        <taxon>Eukaryota</taxon>
        <taxon>Metazoa</taxon>
        <taxon>Chordata</taxon>
        <taxon>Craniata</taxon>
        <taxon>Vertebrata</taxon>
        <taxon>Euteleostomi</taxon>
        <taxon>Archelosauria</taxon>
        <taxon>Archosauria</taxon>
        <taxon>Dinosauria</taxon>
        <taxon>Saurischia</taxon>
        <taxon>Theropoda</taxon>
        <taxon>Coelurosauria</taxon>
        <taxon>Aves</taxon>
        <taxon>Neognathae</taxon>
        <taxon>Neoaves</taxon>
        <taxon>Columbimorphae</taxon>
        <taxon>Columbiformes</taxon>
        <taxon>Columbidae</taxon>
        <taxon>Patagioenas</taxon>
    </lineage>
</organism>
<evidence type="ECO:0000313" key="1">
    <source>
        <dbReference type="EMBL" id="OPJ78350.1"/>
    </source>
</evidence>
<keyword evidence="2" id="KW-1185">Reference proteome</keyword>
<dbReference type="EMBL" id="LSYS01005191">
    <property type="protein sequence ID" value="OPJ78350.1"/>
    <property type="molecule type" value="Genomic_DNA"/>
</dbReference>
<reference evidence="1 2" key="1">
    <citation type="submission" date="2016-02" db="EMBL/GenBank/DDBJ databases">
        <title>Band-tailed pigeon sequencing and assembly.</title>
        <authorList>
            <person name="Soares A.E."/>
            <person name="Novak B.J."/>
            <person name="Rice E.S."/>
            <person name="O'Connell B."/>
            <person name="Chang D."/>
            <person name="Weber S."/>
            <person name="Shapiro B."/>
        </authorList>
    </citation>
    <scope>NUCLEOTIDE SEQUENCE [LARGE SCALE GENOMIC DNA]</scope>
    <source>
        <strain evidence="1">BTP2013</strain>
        <tissue evidence="1">Blood</tissue>
    </source>
</reference>
<protein>
    <submittedName>
        <fullName evidence="1">Uncharacterized protein</fullName>
    </submittedName>
</protein>
<dbReference type="AlphaFoldDB" id="A0A1V4K1K1"/>
<accession>A0A1V4K1K1</accession>
<sequence length="67" mass="7561">MDELCSVNAKTDRREREILSTPPRLGFGAQDTLSYCFPHLTCVLHHLWSLTTISSWPGSGTEKRSPE</sequence>
<evidence type="ECO:0000313" key="2">
    <source>
        <dbReference type="Proteomes" id="UP000190648"/>
    </source>
</evidence>
<gene>
    <name evidence="1" type="ORF">AV530_015293</name>
</gene>
<comment type="caution">
    <text evidence="1">The sequence shown here is derived from an EMBL/GenBank/DDBJ whole genome shotgun (WGS) entry which is preliminary data.</text>
</comment>